<keyword evidence="5" id="KW-0812">Transmembrane</keyword>
<evidence type="ECO:0000313" key="7">
    <source>
        <dbReference type="EMBL" id="HJC10384.1"/>
    </source>
</evidence>
<evidence type="ECO:0000313" key="8">
    <source>
        <dbReference type="Proteomes" id="UP000823893"/>
    </source>
</evidence>
<keyword evidence="3 7" id="KW-0808">Transferase</keyword>
<evidence type="ECO:0000256" key="4">
    <source>
        <dbReference type="ARBA" id="ARBA00023012"/>
    </source>
</evidence>
<dbReference type="SMART" id="SM00387">
    <property type="entry name" value="HATPase_c"/>
    <property type="match status" value="1"/>
</dbReference>
<dbReference type="EC" id="2.7.13.3" evidence="2"/>
<sequence length="459" mass="53313">MIFTLVLWCIGALIYLSGRNSKVNRWCAGCFFITSIGVLKEFLMDNAVPVLTDIFPWIPAETYMTVNSILTAVLYLGTPFCFITLAMYFYRLDERKPKILRGIQIWTLFLILLFLFFFSPLQFKKYQLTSFPFWCSMSVYNLGYAAVGTAVIIKGVLNERKESVRKRKKLLVEIMLPPYYWWLGTIFVIHTLRMQAYMKVWRANLYLSLALLLYYLYIALREGMMGIQFCVVVNPWDSDIQAVDKSTHYINHMIKNQAVKIDWCVDILRRKFKGEGQKELDIIENASRQLQEFTSRTTRFLNTAVHDSEPVRASFLLEKVLGEWKTVFQEIDVKLEYKPDAVLFCDVVNVKEVIQNLLENAKDAMDQSGEIKISTGFDRMRRNYFIKISDSGKGMDDKVKKEVFSPYFTTKKTGVHYGLGLAFCQSIMRAHGGKIRINSMIEKGTEVALCFPRRRVQKL</sequence>
<keyword evidence="3 7" id="KW-0418">Kinase</keyword>
<name>A0A9D2N588_9FIRM</name>
<dbReference type="CDD" id="cd00075">
    <property type="entry name" value="HATPase"/>
    <property type="match status" value="1"/>
</dbReference>
<feature type="transmembrane region" description="Helical" evidence="5">
    <location>
        <begin position="102"/>
        <end position="119"/>
    </location>
</feature>
<dbReference type="SUPFAM" id="SSF55874">
    <property type="entry name" value="ATPase domain of HSP90 chaperone/DNA topoisomerase II/histidine kinase"/>
    <property type="match status" value="1"/>
</dbReference>
<evidence type="ECO:0000256" key="3">
    <source>
        <dbReference type="ARBA" id="ARBA00022777"/>
    </source>
</evidence>
<dbReference type="AlphaFoldDB" id="A0A9D2N588"/>
<comment type="caution">
    <text evidence="7">The sequence shown here is derived from an EMBL/GenBank/DDBJ whole genome shotgun (WGS) entry which is preliminary data.</text>
</comment>
<keyword evidence="4" id="KW-0902">Two-component regulatory system</keyword>
<dbReference type="PANTHER" id="PTHR43065">
    <property type="entry name" value="SENSOR HISTIDINE KINASE"/>
    <property type="match status" value="1"/>
</dbReference>
<dbReference type="PANTHER" id="PTHR43065:SF51">
    <property type="entry name" value="HISTIDINE KINASE"/>
    <property type="match status" value="1"/>
</dbReference>
<dbReference type="PROSITE" id="PS50109">
    <property type="entry name" value="HIS_KIN"/>
    <property type="match status" value="1"/>
</dbReference>
<dbReference type="InterPro" id="IPR003594">
    <property type="entry name" value="HATPase_dom"/>
</dbReference>
<evidence type="ECO:0000259" key="6">
    <source>
        <dbReference type="PROSITE" id="PS50109"/>
    </source>
</evidence>
<reference evidence="7" key="1">
    <citation type="journal article" date="2021" name="PeerJ">
        <title>Extensive microbial diversity within the chicken gut microbiome revealed by metagenomics and culture.</title>
        <authorList>
            <person name="Gilroy R."/>
            <person name="Ravi A."/>
            <person name="Getino M."/>
            <person name="Pursley I."/>
            <person name="Horton D.L."/>
            <person name="Alikhan N.F."/>
            <person name="Baker D."/>
            <person name="Gharbi K."/>
            <person name="Hall N."/>
            <person name="Watson M."/>
            <person name="Adriaenssens E.M."/>
            <person name="Foster-Nyarko E."/>
            <person name="Jarju S."/>
            <person name="Secka A."/>
            <person name="Antonio M."/>
            <person name="Oren A."/>
            <person name="Chaudhuri R.R."/>
            <person name="La Ragione R."/>
            <person name="Hildebrand F."/>
            <person name="Pallen M.J."/>
        </authorList>
    </citation>
    <scope>NUCLEOTIDE SEQUENCE</scope>
    <source>
        <strain evidence="7">ChiSxjej6B18-287</strain>
    </source>
</reference>
<protein>
    <recommendedName>
        <fullName evidence="2">histidine kinase</fullName>
        <ecNumber evidence="2">2.7.13.3</ecNumber>
    </recommendedName>
</protein>
<reference evidence="7" key="2">
    <citation type="submission" date="2021-04" db="EMBL/GenBank/DDBJ databases">
        <authorList>
            <person name="Gilroy R."/>
        </authorList>
    </citation>
    <scope>NUCLEOTIDE SEQUENCE</scope>
    <source>
        <strain evidence="7">ChiSxjej6B18-287</strain>
    </source>
</reference>
<dbReference type="InterPro" id="IPR036890">
    <property type="entry name" value="HATPase_C_sf"/>
</dbReference>
<proteinExistence type="predicted"/>
<feature type="transmembrane region" description="Helical" evidence="5">
    <location>
        <begin position="178"/>
        <end position="197"/>
    </location>
</feature>
<evidence type="ECO:0000256" key="2">
    <source>
        <dbReference type="ARBA" id="ARBA00012438"/>
    </source>
</evidence>
<feature type="transmembrane region" description="Helical" evidence="5">
    <location>
        <begin position="69"/>
        <end position="90"/>
    </location>
</feature>
<dbReference type="Gene3D" id="3.30.565.10">
    <property type="entry name" value="Histidine kinase-like ATPase, C-terminal domain"/>
    <property type="match status" value="1"/>
</dbReference>
<dbReference type="EMBL" id="DWWV01000075">
    <property type="protein sequence ID" value="HJC10384.1"/>
    <property type="molecule type" value="Genomic_DNA"/>
</dbReference>
<comment type="catalytic activity">
    <reaction evidence="1">
        <text>ATP + protein L-histidine = ADP + protein N-phospho-L-histidine.</text>
        <dbReference type="EC" id="2.7.13.3"/>
    </reaction>
</comment>
<dbReference type="Pfam" id="PF02518">
    <property type="entry name" value="HATPase_c"/>
    <property type="match status" value="1"/>
</dbReference>
<dbReference type="PRINTS" id="PR00344">
    <property type="entry name" value="BCTRLSENSOR"/>
</dbReference>
<dbReference type="InterPro" id="IPR005467">
    <property type="entry name" value="His_kinase_dom"/>
</dbReference>
<keyword evidence="5" id="KW-0472">Membrane</keyword>
<dbReference type="InterPro" id="IPR004358">
    <property type="entry name" value="Sig_transdc_His_kin-like_C"/>
</dbReference>
<feature type="transmembrane region" description="Helical" evidence="5">
    <location>
        <begin position="203"/>
        <end position="220"/>
    </location>
</feature>
<feature type="domain" description="Histidine kinase" evidence="6">
    <location>
        <begin position="249"/>
        <end position="455"/>
    </location>
</feature>
<dbReference type="GO" id="GO:0000160">
    <property type="term" value="P:phosphorelay signal transduction system"/>
    <property type="evidence" value="ECO:0007669"/>
    <property type="project" value="UniProtKB-KW"/>
</dbReference>
<dbReference type="Proteomes" id="UP000823893">
    <property type="component" value="Unassembled WGS sequence"/>
</dbReference>
<evidence type="ECO:0000256" key="1">
    <source>
        <dbReference type="ARBA" id="ARBA00000085"/>
    </source>
</evidence>
<keyword evidence="5" id="KW-1133">Transmembrane helix</keyword>
<gene>
    <name evidence="7" type="ORF">H9935_06160</name>
</gene>
<organism evidence="7 8">
    <name type="scientific">Candidatus Blautia merdigallinarum</name>
    <dbReference type="NCBI Taxonomy" id="2838495"/>
    <lineage>
        <taxon>Bacteria</taxon>
        <taxon>Bacillati</taxon>
        <taxon>Bacillota</taxon>
        <taxon>Clostridia</taxon>
        <taxon>Lachnospirales</taxon>
        <taxon>Lachnospiraceae</taxon>
        <taxon>Blautia</taxon>
    </lineage>
</organism>
<feature type="transmembrane region" description="Helical" evidence="5">
    <location>
        <begin position="139"/>
        <end position="157"/>
    </location>
</feature>
<evidence type="ECO:0000256" key="5">
    <source>
        <dbReference type="SAM" id="Phobius"/>
    </source>
</evidence>
<accession>A0A9D2N588</accession>
<dbReference type="GO" id="GO:0004673">
    <property type="term" value="F:protein histidine kinase activity"/>
    <property type="evidence" value="ECO:0007669"/>
    <property type="project" value="UniProtKB-EC"/>
</dbReference>